<dbReference type="InterPro" id="IPR010982">
    <property type="entry name" value="Lambda_DNA-bd_dom_sf"/>
</dbReference>
<dbReference type="RefSeq" id="WP_136973385.1">
    <property type="nucleotide sequence ID" value="NZ_JARZHI010000150.1"/>
</dbReference>
<dbReference type="SUPFAM" id="SSF47413">
    <property type="entry name" value="lambda repressor-like DNA-binding domains"/>
    <property type="match status" value="1"/>
</dbReference>
<keyword evidence="1" id="KW-0238">DNA-binding</keyword>
<dbReference type="Pfam" id="PF01381">
    <property type="entry name" value="HTH_3"/>
    <property type="match status" value="1"/>
</dbReference>
<evidence type="ECO:0000259" key="2">
    <source>
        <dbReference type="PROSITE" id="PS50943"/>
    </source>
</evidence>
<dbReference type="PANTHER" id="PTHR46797">
    <property type="entry name" value="HTH-TYPE TRANSCRIPTIONAL REGULATOR"/>
    <property type="match status" value="1"/>
</dbReference>
<evidence type="ECO:0000256" key="1">
    <source>
        <dbReference type="ARBA" id="ARBA00023125"/>
    </source>
</evidence>
<feature type="domain" description="HTH cro/C1-type" evidence="2">
    <location>
        <begin position="15"/>
        <end position="69"/>
    </location>
</feature>
<reference evidence="3 4" key="1">
    <citation type="submission" date="2023-04" db="EMBL/GenBank/DDBJ databases">
        <title>The genome sequence of Polyangium sorediatum DSM14670.</title>
        <authorList>
            <person name="Zhang X."/>
        </authorList>
    </citation>
    <scope>NUCLEOTIDE SEQUENCE [LARGE SCALE GENOMIC DNA]</scope>
    <source>
        <strain evidence="3 4">DSM 14670</strain>
    </source>
</reference>
<name>A0ABT6PAJ4_9BACT</name>
<organism evidence="3 4">
    <name type="scientific">Polyangium sorediatum</name>
    <dbReference type="NCBI Taxonomy" id="889274"/>
    <lineage>
        <taxon>Bacteria</taxon>
        <taxon>Pseudomonadati</taxon>
        <taxon>Myxococcota</taxon>
        <taxon>Polyangia</taxon>
        <taxon>Polyangiales</taxon>
        <taxon>Polyangiaceae</taxon>
        <taxon>Polyangium</taxon>
    </lineage>
</organism>
<keyword evidence="4" id="KW-1185">Reference proteome</keyword>
<dbReference type="PANTHER" id="PTHR46797:SF1">
    <property type="entry name" value="METHYLPHOSPHONATE SYNTHASE"/>
    <property type="match status" value="1"/>
</dbReference>
<evidence type="ECO:0000313" key="4">
    <source>
        <dbReference type="Proteomes" id="UP001160301"/>
    </source>
</evidence>
<dbReference type="EMBL" id="JARZHI010000150">
    <property type="protein sequence ID" value="MDI1437650.1"/>
    <property type="molecule type" value="Genomic_DNA"/>
</dbReference>
<dbReference type="PROSITE" id="PS50943">
    <property type="entry name" value="HTH_CROC1"/>
    <property type="match status" value="1"/>
</dbReference>
<dbReference type="Proteomes" id="UP001160301">
    <property type="component" value="Unassembled WGS sequence"/>
</dbReference>
<dbReference type="CDD" id="cd00093">
    <property type="entry name" value="HTH_XRE"/>
    <property type="match status" value="1"/>
</dbReference>
<dbReference type="InterPro" id="IPR001387">
    <property type="entry name" value="Cro/C1-type_HTH"/>
</dbReference>
<gene>
    <name evidence="3" type="ORF">QHF89_49540</name>
</gene>
<comment type="caution">
    <text evidence="3">The sequence shown here is derived from an EMBL/GenBank/DDBJ whole genome shotgun (WGS) entry which is preliminary data.</text>
</comment>
<protein>
    <submittedName>
        <fullName evidence="3">Helix-turn-helix transcriptional regulator</fullName>
    </submittedName>
</protein>
<proteinExistence type="predicted"/>
<dbReference type="InterPro" id="IPR050807">
    <property type="entry name" value="TransReg_Diox_bact_type"/>
</dbReference>
<dbReference type="SMART" id="SM00530">
    <property type="entry name" value="HTH_XRE"/>
    <property type="match status" value="1"/>
</dbReference>
<evidence type="ECO:0000313" key="3">
    <source>
        <dbReference type="EMBL" id="MDI1437650.1"/>
    </source>
</evidence>
<accession>A0ABT6PAJ4</accession>
<dbReference type="Gene3D" id="1.10.260.40">
    <property type="entry name" value="lambda repressor-like DNA-binding domains"/>
    <property type="match status" value="1"/>
</dbReference>
<sequence>MEDPDHLIREVGRRVLELRRGASMTQAGFAEAMQASVQYVSRIERGQENLTLHTLARIANVLGVRVLDLLQPPADTVAEVRRGRPRKTPG</sequence>